<dbReference type="AlphaFoldDB" id="A0A0X3P1X2"/>
<dbReference type="EMBL" id="GEEE01022089">
    <property type="protein sequence ID" value="JAP41136.1"/>
    <property type="molecule type" value="Transcribed_RNA"/>
</dbReference>
<sequence length="244" mass="27081">MFERAAIKQCASCIMLPLQLLLILLLSIAARSGHGLLLEYPMTILKAPYMASVGKCDAVIVSRSLVLASASCICKEKRPTKVIVGTSWNNLDHYPKNGHQVVDVISEKNNGYCAQGIRSDFLLIRISPPITYSHTTRAIGLHCSSSVPEQLAALGFHLPGRNYGFLSEAVVNVKRGEHRYLIALNNDIPSNSVGPLVSREAQPRLFGMYSHRYGTRSYFKSLDSTSCNWINRYIKAAEEARRIK</sequence>
<gene>
    <name evidence="3" type="ORF">TR138134</name>
</gene>
<accession>A0A0X3P1X2</accession>
<keyword evidence="1" id="KW-0732">Signal</keyword>
<dbReference type="Gene3D" id="2.40.10.10">
    <property type="entry name" value="Trypsin-like serine proteases"/>
    <property type="match status" value="1"/>
</dbReference>
<dbReference type="InterPro" id="IPR009003">
    <property type="entry name" value="Peptidase_S1_PA"/>
</dbReference>
<feature type="chain" id="PRO_5007050869" evidence="1">
    <location>
        <begin position="36"/>
        <end position="244"/>
    </location>
</feature>
<dbReference type="InterPro" id="IPR001254">
    <property type="entry name" value="Trypsin_dom"/>
</dbReference>
<dbReference type="GO" id="GO:0004252">
    <property type="term" value="F:serine-type endopeptidase activity"/>
    <property type="evidence" value="ECO:0007669"/>
    <property type="project" value="InterPro"/>
</dbReference>
<evidence type="ECO:0000256" key="1">
    <source>
        <dbReference type="SAM" id="SignalP"/>
    </source>
</evidence>
<protein>
    <submittedName>
        <fullName evidence="3">Trypsin</fullName>
    </submittedName>
</protein>
<organism evidence="3">
    <name type="scientific">Schistocephalus solidus</name>
    <name type="common">Tapeworm</name>
    <dbReference type="NCBI Taxonomy" id="70667"/>
    <lineage>
        <taxon>Eukaryota</taxon>
        <taxon>Metazoa</taxon>
        <taxon>Spiralia</taxon>
        <taxon>Lophotrochozoa</taxon>
        <taxon>Platyhelminthes</taxon>
        <taxon>Cestoda</taxon>
        <taxon>Eucestoda</taxon>
        <taxon>Diphyllobothriidea</taxon>
        <taxon>Diphyllobothriidae</taxon>
        <taxon>Schistocephalus</taxon>
    </lineage>
</organism>
<reference evidence="3" key="1">
    <citation type="submission" date="2016-01" db="EMBL/GenBank/DDBJ databases">
        <title>Reference transcriptome for the parasite Schistocephalus solidus: insights into the molecular evolution of parasitism.</title>
        <authorList>
            <person name="Hebert F.O."/>
            <person name="Grambauer S."/>
            <person name="Barber I."/>
            <person name="Landry C.R."/>
            <person name="Aubin-Horth N."/>
        </authorList>
    </citation>
    <scope>NUCLEOTIDE SEQUENCE</scope>
</reference>
<proteinExistence type="predicted"/>
<feature type="signal peptide" evidence="1">
    <location>
        <begin position="1"/>
        <end position="35"/>
    </location>
</feature>
<feature type="domain" description="Peptidase S1" evidence="2">
    <location>
        <begin position="47"/>
        <end position="160"/>
    </location>
</feature>
<name>A0A0X3P1X2_SCHSO</name>
<dbReference type="Pfam" id="PF00089">
    <property type="entry name" value="Trypsin"/>
    <property type="match status" value="1"/>
</dbReference>
<dbReference type="GO" id="GO:0006508">
    <property type="term" value="P:proteolysis"/>
    <property type="evidence" value="ECO:0007669"/>
    <property type="project" value="InterPro"/>
</dbReference>
<dbReference type="SUPFAM" id="SSF50494">
    <property type="entry name" value="Trypsin-like serine proteases"/>
    <property type="match status" value="1"/>
</dbReference>
<evidence type="ECO:0000259" key="2">
    <source>
        <dbReference type="Pfam" id="PF00089"/>
    </source>
</evidence>
<dbReference type="InterPro" id="IPR043504">
    <property type="entry name" value="Peptidase_S1_PA_chymotrypsin"/>
</dbReference>
<evidence type="ECO:0000313" key="3">
    <source>
        <dbReference type="EMBL" id="JAP41136.1"/>
    </source>
</evidence>